<keyword evidence="5" id="KW-0472">Membrane</keyword>
<feature type="domain" description="Dynamin N-terminal" evidence="7">
    <location>
        <begin position="43"/>
        <end position="192"/>
    </location>
</feature>
<evidence type="ECO:0000256" key="6">
    <source>
        <dbReference type="SAM" id="Coils"/>
    </source>
</evidence>
<organism evidence="8 10">
    <name type="scientific">Treponema phagedenis</name>
    <dbReference type="NCBI Taxonomy" id="162"/>
    <lineage>
        <taxon>Bacteria</taxon>
        <taxon>Pseudomonadati</taxon>
        <taxon>Spirochaetota</taxon>
        <taxon>Spirochaetia</taxon>
        <taxon>Spirochaetales</taxon>
        <taxon>Treponemataceae</taxon>
        <taxon>Treponema</taxon>
    </lineage>
</organism>
<dbReference type="AlphaFoldDB" id="A0A0B7GW59"/>
<dbReference type="InterPro" id="IPR045063">
    <property type="entry name" value="Dynamin_N"/>
</dbReference>
<dbReference type="EMBL" id="CP042817">
    <property type="protein sequence ID" value="QEJ98327.1"/>
    <property type="molecule type" value="Genomic_DNA"/>
</dbReference>
<dbReference type="InterPro" id="IPR027417">
    <property type="entry name" value="P-loop_NTPase"/>
</dbReference>
<keyword evidence="6" id="KW-0175">Coiled coil</keyword>
<evidence type="ECO:0000256" key="1">
    <source>
        <dbReference type="ARBA" id="ARBA00004370"/>
    </source>
</evidence>
<dbReference type="GeneID" id="57753014"/>
<feature type="coiled-coil region" evidence="6">
    <location>
        <begin position="269"/>
        <end position="306"/>
    </location>
</feature>
<keyword evidence="4" id="KW-0342">GTP-binding</keyword>
<dbReference type="InterPro" id="IPR027094">
    <property type="entry name" value="Mitofusin_fam"/>
</dbReference>
<keyword evidence="3" id="KW-0378">Hydrolase</keyword>
<evidence type="ECO:0000259" key="7">
    <source>
        <dbReference type="Pfam" id="PF00350"/>
    </source>
</evidence>
<dbReference type="RefSeq" id="WP_024753512.1">
    <property type="nucleotide sequence ID" value="NZ_CDNC01000004.1"/>
</dbReference>
<protein>
    <submittedName>
        <fullName evidence="8">GTP-binding domain protein</fullName>
    </submittedName>
</protein>
<gene>
    <name evidence="9" type="ORF">FUT82_10175</name>
    <name evidence="8" type="ORF">TPHV1_120015</name>
</gene>
<dbReference type="GO" id="GO:0016020">
    <property type="term" value="C:membrane"/>
    <property type="evidence" value="ECO:0007669"/>
    <property type="project" value="UniProtKB-SubCell"/>
</dbReference>
<keyword evidence="10" id="KW-1185">Reference proteome</keyword>
<evidence type="ECO:0000256" key="5">
    <source>
        <dbReference type="ARBA" id="ARBA00023136"/>
    </source>
</evidence>
<proteinExistence type="predicted"/>
<reference evidence="10" key="2">
    <citation type="submission" date="2015-01" db="EMBL/GenBank/DDBJ databases">
        <authorList>
            <person name="Manzoor Shahid"/>
            <person name="Zubair Saima"/>
        </authorList>
    </citation>
    <scope>NUCLEOTIDE SEQUENCE [LARGE SCALE GENOMIC DNA]</scope>
    <source>
        <strain evidence="10">V1</strain>
    </source>
</reference>
<comment type="subcellular location">
    <subcellularLocation>
        <location evidence="1">Membrane</location>
    </subcellularLocation>
</comment>
<dbReference type="Proteomes" id="UP000042527">
    <property type="component" value="Unassembled WGS sequence"/>
</dbReference>
<evidence type="ECO:0000256" key="4">
    <source>
        <dbReference type="ARBA" id="ARBA00023134"/>
    </source>
</evidence>
<evidence type="ECO:0000313" key="8">
    <source>
        <dbReference type="EMBL" id="CEM60886.1"/>
    </source>
</evidence>
<dbReference type="PANTHER" id="PTHR10465:SF0">
    <property type="entry name" value="SARCALUMENIN"/>
    <property type="match status" value="1"/>
</dbReference>
<dbReference type="GO" id="GO:0003924">
    <property type="term" value="F:GTPase activity"/>
    <property type="evidence" value="ECO:0007669"/>
    <property type="project" value="InterPro"/>
</dbReference>
<dbReference type="Gene3D" id="3.40.50.300">
    <property type="entry name" value="P-loop containing nucleotide triphosphate hydrolases"/>
    <property type="match status" value="1"/>
</dbReference>
<dbReference type="EMBL" id="CDNC01000004">
    <property type="protein sequence ID" value="CEM60886.1"/>
    <property type="molecule type" value="Genomic_DNA"/>
</dbReference>
<reference evidence="8" key="1">
    <citation type="submission" date="2015-01" db="EMBL/GenBank/DDBJ databases">
        <authorList>
            <person name="Xiang T."/>
            <person name="Song Y."/>
            <person name="Huang L."/>
            <person name="Wang B."/>
            <person name="Wu P."/>
        </authorList>
    </citation>
    <scope>NUCLEOTIDE SEQUENCE [LARGE SCALE GENOMIC DNA]</scope>
    <source>
        <strain evidence="8">V1</strain>
    </source>
</reference>
<name>A0A0B7GW59_TREPH</name>
<feature type="coiled-coil region" evidence="6">
    <location>
        <begin position="508"/>
        <end position="559"/>
    </location>
</feature>
<reference evidence="9 11" key="3">
    <citation type="submission" date="2019-08" db="EMBL/GenBank/DDBJ databases">
        <authorList>
            <person name="Kuhnert P."/>
        </authorList>
    </citation>
    <scope>NUCLEOTIDE SEQUENCE [LARGE SCALE GENOMIC DNA]</scope>
    <source>
        <strain evidence="9 11">B36.5</strain>
    </source>
</reference>
<evidence type="ECO:0000256" key="3">
    <source>
        <dbReference type="ARBA" id="ARBA00022801"/>
    </source>
</evidence>
<sequence>MIGIQKEFSGLLSEVISITKECKIENGKAEALKDAVDNMHLPVAIVGEFSAGKSTMLNNFIGKKLLATNIKPETAIASELYYSEIEYAEGVKGDGTVVRLSDTDTVGADFKCIRRYINSENLKAIQPLVLVDMPGFDSPLDSHSKAILSYLSEAVHYIVLTPADSGTITSSMKRQLENIVEFKKDLTFFVSKTDLRSDEEANAVVQHMESEIENILGVQKKVGKINQEETKVFSDMVKTLDPAALFKNAFMDSMKDVFYETRMSINTRLAALKNDEKKNKIAIQELEAARDRLKERKEKLIAEKKQYAYSNEADVISSAVGNTINSNMDSLVAIAMGGGADALTEEINSIIQNTVIEKVNKVIENVSMNFSTSFGNECKELNNLLDSFNSSGFINNLQNKAQNWYNSSREKINLYIQKREEKGGNVAYTSITGVLAATTDIVHPIAEVIIILLPEIINLIFAEIDKQNKQEEIRQKIIGQMPTIKRNIRTKVVEILQQNSEALIQKISEQFDEALKTKTKEIQAAQAELEKNTNIPEQIAQLESNYKKLEALEKKLLSY</sequence>
<dbReference type="GO" id="GO:0005525">
    <property type="term" value="F:GTP binding"/>
    <property type="evidence" value="ECO:0007669"/>
    <property type="project" value="UniProtKB-KW"/>
</dbReference>
<keyword evidence="2" id="KW-0547">Nucleotide-binding</keyword>
<dbReference type="SUPFAM" id="SSF52540">
    <property type="entry name" value="P-loop containing nucleoside triphosphate hydrolases"/>
    <property type="match status" value="1"/>
</dbReference>
<evidence type="ECO:0000313" key="11">
    <source>
        <dbReference type="Proteomes" id="UP000323594"/>
    </source>
</evidence>
<dbReference type="OrthoDB" id="1080466at2"/>
<evidence type="ECO:0000256" key="2">
    <source>
        <dbReference type="ARBA" id="ARBA00022741"/>
    </source>
</evidence>
<dbReference type="Proteomes" id="UP000323594">
    <property type="component" value="Chromosome"/>
</dbReference>
<evidence type="ECO:0000313" key="10">
    <source>
        <dbReference type="Proteomes" id="UP000042527"/>
    </source>
</evidence>
<dbReference type="PANTHER" id="PTHR10465">
    <property type="entry name" value="TRANSMEMBRANE GTPASE FZO1"/>
    <property type="match status" value="1"/>
</dbReference>
<dbReference type="Pfam" id="PF00350">
    <property type="entry name" value="Dynamin_N"/>
    <property type="match status" value="1"/>
</dbReference>
<accession>A0A0B7GW59</accession>
<evidence type="ECO:0000313" key="9">
    <source>
        <dbReference type="EMBL" id="QEJ98327.1"/>
    </source>
</evidence>